<protein>
    <recommendedName>
        <fullName evidence="4">RNase H type-1 domain-containing protein</fullName>
    </recommendedName>
</protein>
<keyword evidence="3" id="KW-1185">Reference proteome</keyword>
<accession>A0ABR2NBK6</accession>
<organism evidence="2 3">
    <name type="scientific">Hibiscus sabdariffa</name>
    <name type="common">roselle</name>
    <dbReference type="NCBI Taxonomy" id="183260"/>
    <lineage>
        <taxon>Eukaryota</taxon>
        <taxon>Viridiplantae</taxon>
        <taxon>Streptophyta</taxon>
        <taxon>Embryophyta</taxon>
        <taxon>Tracheophyta</taxon>
        <taxon>Spermatophyta</taxon>
        <taxon>Magnoliopsida</taxon>
        <taxon>eudicotyledons</taxon>
        <taxon>Gunneridae</taxon>
        <taxon>Pentapetalae</taxon>
        <taxon>rosids</taxon>
        <taxon>malvids</taxon>
        <taxon>Malvales</taxon>
        <taxon>Malvaceae</taxon>
        <taxon>Malvoideae</taxon>
        <taxon>Hibiscus</taxon>
    </lineage>
</organism>
<reference evidence="2 3" key="1">
    <citation type="journal article" date="2024" name="G3 (Bethesda)">
        <title>Genome assembly of Hibiscus sabdariffa L. provides insights into metabolisms of medicinal natural products.</title>
        <authorList>
            <person name="Kim T."/>
        </authorList>
    </citation>
    <scope>NUCLEOTIDE SEQUENCE [LARGE SCALE GENOMIC DNA]</scope>
    <source>
        <strain evidence="2">TK-2024</strain>
        <tissue evidence="2">Old leaves</tissue>
    </source>
</reference>
<sequence>MVWGNGCLVLLNFSAFVWSCRHVTVCEWFETQVIGVLCLRDWEVRICHIRRTANRVVDGLVNMSRATHVSSLGDVDLSCRIYSASPDEVLVLLHEDLSNVNDGG</sequence>
<evidence type="ECO:0008006" key="4">
    <source>
        <dbReference type="Google" id="ProtNLM"/>
    </source>
</evidence>
<proteinExistence type="predicted"/>
<name>A0ABR2NBK6_9ROSI</name>
<feature type="chain" id="PRO_5045633900" description="RNase H type-1 domain-containing protein" evidence="1">
    <location>
        <begin position="20"/>
        <end position="104"/>
    </location>
</feature>
<keyword evidence="1" id="KW-0732">Signal</keyword>
<evidence type="ECO:0000313" key="2">
    <source>
        <dbReference type="EMBL" id="KAK8973553.1"/>
    </source>
</evidence>
<evidence type="ECO:0000313" key="3">
    <source>
        <dbReference type="Proteomes" id="UP001396334"/>
    </source>
</evidence>
<gene>
    <name evidence="2" type="ORF">V6N11_030743</name>
</gene>
<evidence type="ECO:0000256" key="1">
    <source>
        <dbReference type="SAM" id="SignalP"/>
    </source>
</evidence>
<dbReference type="Proteomes" id="UP001396334">
    <property type="component" value="Unassembled WGS sequence"/>
</dbReference>
<feature type="signal peptide" evidence="1">
    <location>
        <begin position="1"/>
        <end position="19"/>
    </location>
</feature>
<dbReference type="EMBL" id="JBBPBN010000183">
    <property type="protein sequence ID" value="KAK8973553.1"/>
    <property type="molecule type" value="Genomic_DNA"/>
</dbReference>
<comment type="caution">
    <text evidence="2">The sequence shown here is derived from an EMBL/GenBank/DDBJ whole genome shotgun (WGS) entry which is preliminary data.</text>
</comment>